<dbReference type="GO" id="GO:0045324">
    <property type="term" value="P:late endosome to vacuole transport"/>
    <property type="evidence" value="ECO:0000318"/>
    <property type="project" value="GO_Central"/>
</dbReference>
<comment type="similarity">
    <text evidence="1">Belongs to the SNF7 family.</text>
</comment>
<dbReference type="Proteomes" id="UP000001554">
    <property type="component" value="Chromosome 9"/>
</dbReference>
<keyword evidence="3" id="KW-1185">Reference proteome</keyword>
<dbReference type="Gene3D" id="6.10.140.1230">
    <property type="match status" value="1"/>
</dbReference>
<dbReference type="GO" id="GO:0015031">
    <property type="term" value="P:protein transport"/>
    <property type="evidence" value="ECO:0000318"/>
    <property type="project" value="GO_Central"/>
</dbReference>
<evidence type="ECO:0000313" key="4">
    <source>
        <dbReference type="RefSeq" id="XP_035687015.1"/>
    </source>
</evidence>
<gene>
    <name evidence="4" type="primary">LOC118423120</name>
</gene>
<accession>A0A9J7LRP0</accession>
<dbReference type="RefSeq" id="XP_035687015.1">
    <property type="nucleotide sequence ID" value="XM_035831122.1"/>
</dbReference>
<dbReference type="GO" id="GO:0032509">
    <property type="term" value="P:endosome transport via multivesicular body sorting pathway"/>
    <property type="evidence" value="ECO:0000318"/>
    <property type="project" value="GO_Central"/>
</dbReference>
<protein>
    <submittedName>
        <fullName evidence="4">Charged multivesicular body protein 3-like</fullName>
    </submittedName>
</protein>
<dbReference type="KEGG" id="bfo:118423120"/>
<reference evidence="3" key="1">
    <citation type="journal article" date="2020" name="Nat. Ecol. Evol.">
        <title>Deeply conserved synteny resolves early events in vertebrate evolution.</title>
        <authorList>
            <person name="Simakov O."/>
            <person name="Marletaz F."/>
            <person name="Yue J.X."/>
            <person name="O'Connell B."/>
            <person name="Jenkins J."/>
            <person name="Brandt A."/>
            <person name="Calef R."/>
            <person name="Tung C.H."/>
            <person name="Huang T.K."/>
            <person name="Schmutz J."/>
            <person name="Satoh N."/>
            <person name="Yu J.K."/>
            <person name="Putnam N.H."/>
            <person name="Green R.E."/>
            <person name="Rokhsar D.S."/>
        </authorList>
    </citation>
    <scope>NUCLEOTIDE SEQUENCE [LARGE SCALE GENOMIC DNA]</scope>
    <source>
        <strain evidence="3">S238N-H82</strain>
    </source>
</reference>
<sequence>MGIGASVKKKPTPDNPRDKIRAWQRQLKQEHRILDREIGALGRAEADTKKKIREAAKKKRGSKDACVQLARQIVQNRKAVTRLYAAKAKLNAVENNLKLQLANVRLVNAFESSADIMKDMQSLLQVSQIQKTVSDLTKEMLKAGVIEEVLEDAFDDMEDQEEVDALAEEEVEKVLFELTQGALGKAPAVVSGELSDGSKAEDAASTQEQKEKTAAND</sequence>
<reference evidence="4" key="2">
    <citation type="submission" date="2025-08" db="UniProtKB">
        <authorList>
            <consortium name="RefSeq"/>
        </authorList>
    </citation>
    <scope>IDENTIFICATION</scope>
    <source>
        <strain evidence="4">S238N-H82</strain>
        <tissue evidence="4">Testes</tissue>
    </source>
</reference>
<dbReference type="AlphaFoldDB" id="A0A9J7LRP0"/>
<name>A0A9J7LRP0_BRAFL</name>
<dbReference type="PANTHER" id="PTHR10476">
    <property type="entry name" value="CHARGED MULTIVESICULAR BODY PROTEIN"/>
    <property type="match status" value="1"/>
</dbReference>
<dbReference type="OrthoDB" id="2329734at2759"/>
<evidence type="ECO:0000256" key="1">
    <source>
        <dbReference type="ARBA" id="ARBA00006190"/>
    </source>
</evidence>
<dbReference type="OMA" id="HISSVFM"/>
<evidence type="ECO:0000256" key="2">
    <source>
        <dbReference type="SAM" id="MobiDB-lite"/>
    </source>
</evidence>
<dbReference type="Pfam" id="PF03357">
    <property type="entry name" value="Snf7"/>
    <property type="match status" value="1"/>
</dbReference>
<dbReference type="GeneID" id="118423120"/>
<dbReference type="GO" id="GO:0005771">
    <property type="term" value="C:multivesicular body"/>
    <property type="evidence" value="ECO:0000318"/>
    <property type="project" value="GO_Central"/>
</dbReference>
<organism evidence="3 4">
    <name type="scientific">Branchiostoma floridae</name>
    <name type="common">Florida lancelet</name>
    <name type="synonym">Amphioxus</name>
    <dbReference type="NCBI Taxonomy" id="7739"/>
    <lineage>
        <taxon>Eukaryota</taxon>
        <taxon>Metazoa</taxon>
        <taxon>Chordata</taxon>
        <taxon>Cephalochordata</taxon>
        <taxon>Leptocardii</taxon>
        <taxon>Amphioxiformes</taxon>
        <taxon>Branchiostomatidae</taxon>
        <taxon>Branchiostoma</taxon>
    </lineage>
</organism>
<feature type="region of interest" description="Disordered" evidence="2">
    <location>
        <begin position="190"/>
        <end position="217"/>
    </location>
</feature>
<feature type="compositionally biased region" description="Basic and acidic residues" evidence="2">
    <location>
        <begin position="196"/>
        <end position="217"/>
    </location>
</feature>
<dbReference type="GO" id="GO:0000815">
    <property type="term" value="C:ESCRT III complex"/>
    <property type="evidence" value="ECO:0000318"/>
    <property type="project" value="GO_Central"/>
</dbReference>
<evidence type="ECO:0000313" key="3">
    <source>
        <dbReference type="Proteomes" id="UP000001554"/>
    </source>
</evidence>
<proteinExistence type="inferred from homology"/>
<dbReference type="InterPro" id="IPR005024">
    <property type="entry name" value="Snf7_fam"/>
</dbReference>